<sequence>MHSGCFARWEQSLQTILRENHQIALFSVSFAPTGPSPIQCNSCPGKEEEELEEEKKDQGWSLGIIDPSLLRLCQKSRVRSRCFSKPFAKVRALLIAEIDKGEESMEEAFTQE</sequence>
<evidence type="ECO:0000313" key="1">
    <source>
        <dbReference type="EMBL" id="KAF3585832.1"/>
    </source>
</evidence>
<dbReference type="Proteomes" id="UP000712600">
    <property type="component" value="Unassembled WGS sequence"/>
</dbReference>
<proteinExistence type="predicted"/>
<dbReference type="EMBL" id="QGKX02000088">
    <property type="protein sequence ID" value="KAF3585832.1"/>
    <property type="molecule type" value="Genomic_DNA"/>
</dbReference>
<name>A0A8S9S0F4_BRACR</name>
<comment type="caution">
    <text evidence="1">The sequence shown here is derived from an EMBL/GenBank/DDBJ whole genome shotgun (WGS) entry which is preliminary data.</text>
</comment>
<dbReference type="AlphaFoldDB" id="A0A8S9S0F4"/>
<accession>A0A8S9S0F4</accession>
<organism evidence="1 2">
    <name type="scientific">Brassica cretica</name>
    <name type="common">Mustard</name>
    <dbReference type="NCBI Taxonomy" id="69181"/>
    <lineage>
        <taxon>Eukaryota</taxon>
        <taxon>Viridiplantae</taxon>
        <taxon>Streptophyta</taxon>
        <taxon>Embryophyta</taxon>
        <taxon>Tracheophyta</taxon>
        <taxon>Spermatophyta</taxon>
        <taxon>Magnoliopsida</taxon>
        <taxon>eudicotyledons</taxon>
        <taxon>Gunneridae</taxon>
        <taxon>Pentapetalae</taxon>
        <taxon>rosids</taxon>
        <taxon>malvids</taxon>
        <taxon>Brassicales</taxon>
        <taxon>Brassicaceae</taxon>
        <taxon>Brassiceae</taxon>
        <taxon>Brassica</taxon>
    </lineage>
</organism>
<gene>
    <name evidence="1" type="ORF">F2Q69_00028928</name>
</gene>
<reference evidence="1" key="1">
    <citation type="submission" date="2019-12" db="EMBL/GenBank/DDBJ databases">
        <title>Genome sequencing and annotation of Brassica cretica.</title>
        <authorList>
            <person name="Studholme D.J."/>
            <person name="Sarris P."/>
        </authorList>
    </citation>
    <scope>NUCLEOTIDE SEQUENCE</scope>
    <source>
        <strain evidence="1">PFS-109/04</strain>
        <tissue evidence="1">Leaf</tissue>
    </source>
</reference>
<protein>
    <submittedName>
        <fullName evidence="1">Uncharacterized protein</fullName>
    </submittedName>
</protein>
<evidence type="ECO:0000313" key="2">
    <source>
        <dbReference type="Proteomes" id="UP000712600"/>
    </source>
</evidence>